<feature type="domain" description="Aspartate/ornithine carbamoyltransferase Asp/Orn-binding" evidence="6">
    <location>
        <begin position="145"/>
        <end position="302"/>
    </location>
</feature>
<dbReference type="GO" id="GO:0019240">
    <property type="term" value="P:citrulline biosynthetic process"/>
    <property type="evidence" value="ECO:0007669"/>
    <property type="project" value="TreeGrafter"/>
</dbReference>
<evidence type="ECO:0000313" key="10">
    <source>
        <dbReference type="Proteomes" id="UP000577419"/>
    </source>
</evidence>
<evidence type="ECO:0000256" key="1">
    <source>
        <dbReference type="ARBA" id="ARBA00007805"/>
    </source>
</evidence>
<dbReference type="PANTHER" id="PTHR45753:SF3">
    <property type="entry name" value="ORNITHINE TRANSCARBAMYLASE, MITOCHONDRIAL"/>
    <property type="match status" value="1"/>
</dbReference>
<feature type="binding site" evidence="5">
    <location>
        <position position="158"/>
    </location>
    <ligand>
        <name>L-ornithine</name>
        <dbReference type="ChEBI" id="CHEBI:46911"/>
    </ligand>
</feature>
<dbReference type="GO" id="GO:0042450">
    <property type="term" value="P:L-arginine biosynthetic process via ornithine"/>
    <property type="evidence" value="ECO:0007669"/>
    <property type="project" value="UniProtKB-UniRule"/>
</dbReference>
<evidence type="ECO:0000259" key="6">
    <source>
        <dbReference type="Pfam" id="PF00185"/>
    </source>
</evidence>
<dbReference type="InterPro" id="IPR006132">
    <property type="entry name" value="Asp/Orn_carbamoyltranf_P-bd"/>
</dbReference>
<evidence type="ECO:0000313" key="9">
    <source>
        <dbReference type="EMBL" id="MBS3058988.1"/>
    </source>
</evidence>
<dbReference type="Proteomes" id="UP000577419">
    <property type="component" value="Unassembled WGS sequence"/>
</dbReference>
<comment type="similarity">
    <text evidence="1 5">Belongs to the aspartate/ornithine carbamoyltransferase superfamily. OTCase family.</text>
</comment>
<organism evidence="8 10">
    <name type="scientific">Candidatus Iainarchaeum sp</name>
    <dbReference type="NCBI Taxonomy" id="3101447"/>
    <lineage>
        <taxon>Archaea</taxon>
        <taxon>Candidatus Iainarchaeota</taxon>
        <taxon>Candidatus Iainarchaeia</taxon>
        <taxon>Candidatus Iainarchaeales</taxon>
        <taxon>Candidatus Iainarchaeaceae</taxon>
        <taxon>Candidatus Iainarchaeum</taxon>
    </lineage>
</organism>
<dbReference type="AlphaFoldDB" id="A0A7J4IU80"/>
<name>A0A7J4IU80_9ARCH</name>
<dbReference type="EMBL" id="JAGVWF010000013">
    <property type="protein sequence ID" value="MBS3058988.1"/>
    <property type="molecule type" value="Genomic_DNA"/>
</dbReference>
<dbReference type="HAMAP" id="MF_01109">
    <property type="entry name" value="OTCase"/>
    <property type="match status" value="1"/>
</dbReference>
<dbReference type="InterPro" id="IPR002292">
    <property type="entry name" value="Orn/put_carbamltrans"/>
</dbReference>
<dbReference type="PRINTS" id="PR00102">
    <property type="entry name" value="OTCASE"/>
</dbReference>
<comment type="caution">
    <text evidence="5">Lacks conserved residue(s) required for the propagation of feature annotation.</text>
</comment>
<dbReference type="Gene3D" id="3.40.50.1370">
    <property type="entry name" value="Aspartate/ornithine carbamoyltransferase"/>
    <property type="match status" value="2"/>
</dbReference>
<dbReference type="Proteomes" id="UP000683213">
    <property type="component" value="Unassembled WGS sequence"/>
</dbReference>
<dbReference type="GO" id="GO:0005737">
    <property type="term" value="C:cytoplasm"/>
    <property type="evidence" value="ECO:0007669"/>
    <property type="project" value="UniProtKB-SubCell"/>
</dbReference>
<comment type="subcellular location">
    <subcellularLocation>
        <location evidence="5">Cytoplasm</location>
    </subcellularLocation>
</comment>
<evidence type="ECO:0000259" key="7">
    <source>
        <dbReference type="Pfam" id="PF02729"/>
    </source>
</evidence>
<reference evidence="9" key="2">
    <citation type="submission" date="2021-03" db="EMBL/GenBank/DDBJ databases">
        <authorList>
            <person name="Jaffe A."/>
        </authorList>
    </citation>
    <scope>NUCLEOTIDE SEQUENCE</scope>
    <source>
        <strain evidence="9">RIFCSPHIGHO2_01_FULL_GW2011_AR10_43_9</strain>
    </source>
</reference>
<reference evidence="8" key="1">
    <citation type="journal article" date="2020" name="bioRxiv">
        <title>A rank-normalized archaeal taxonomy based on genome phylogeny resolves widespread incomplete and uneven classifications.</title>
        <authorList>
            <person name="Rinke C."/>
            <person name="Chuvochina M."/>
            <person name="Mussig A.J."/>
            <person name="Chaumeil P.-A."/>
            <person name="Waite D.W."/>
            <person name="Whitman W.B."/>
            <person name="Parks D.H."/>
            <person name="Hugenholtz P."/>
        </authorList>
    </citation>
    <scope>NUCLEOTIDE SEQUENCE</scope>
    <source>
        <strain evidence="8">UBA10011</strain>
    </source>
</reference>
<gene>
    <name evidence="8" type="primary">argF</name>
    <name evidence="8" type="ORF">HA237_06585</name>
    <name evidence="9" type="ORF">J4224_01010</name>
</gene>
<comment type="catalytic activity">
    <reaction evidence="4 5">
        <text>carbamoyl phosphate + L-ornithine = L-citrulline + phosphate + H(+)</text>
        <dbReference type="Rhea" id="RHEA:19513"/>
        <dbReference type="ChEBI" id="CHEBI:15378"/>
        <dbReference type="ChEBI" id="CHEBI:43474"/>
        <dbReference type="ChEBI" id="CHEBI:46911"/>
        <dbReference type="ChEBI" id="CHEBI:57743"/>
        <dbReference type="ChEBI" id="CHEBI:58228"/>
        <dbReference type="EC" id="2.1.3.3"/>
    </reaction>
</comment>
<dbReference type="FunFam" id="3.40.50.1370:FF:000008">
    <property type="entry name" value="Ornithine carbamoyltransferase"/>
    <property type="match status" value="1"/>
</dbReference>
<dbReference type="InterPro" id="IPR036901">
    <property type="entry name" value="Asp/Orn_carbamoylTrfase_sf"/>
</dbReference>
<dbReference type="NCBIfam" id="TIGR00658">
    <property type="entry name" value="orni_carb_tr"/>
    <property type="match status" value="1"/>
</dbReference>
<accession>A0A7J4IU80</accession>
<dbReference type="EC" id="2.1.3.3" evidence="2 5"/>
<dbReference type="NCBIfam" id="NF001986">
    <property type="entry name" value="PRK00779.1"/>
    <property type="match status" value="1"/>
</dbReference>
<feature type="domain" description="Aspartate/ornithine carbamoyltransferase carbamoyl-P binding" evidence="7">
    <location>
        <begin position="2"/>
        <end position="139"/>
    </location>
</feature>
<feature type="binding site" evidence="5">
    <location>
        <begin position="265"/>
        <end position="266"/>
    </location>
    <ligand>
        <name>carbamoyl phosphate</name>
        <dbReference type="ChEBI" id="CHEBI:58228"/>
    </ligand>
</feature>
<dbReference type="EMBL" id="DUFG01000033">
    <property type="protein sequence ID" value="HIH08992.1"/>
    <property type="molecule type" value="Genomic_DNA"/>
</dbReference>
<comment type="caution">
    <text evidence="8">The sequence shown here is derived from an EMBL/GenBank/DDBJ whole genome shotgun (WGS) entry which is preliminary data.</text>
</comment>
<keyword evidence="3 5" id="KW-0808">Transferase</keyword>
<dbReference type="InterPro" id="IPR006131">
    <property type="entry name" value="Asp_carbamoyltransf_Asp/Orn-bd"/>
</dbReference>
<dbReference type="PANTHER" id="PTHR45753">
    <property type="entry name" value="ORNITHINE CARBAMOYLTRANSFERASE, MITOCHONDRIAL"/>
    <property type="match status" value="1"/>
</dbReference>
<dbReference type="GO" id="GO:0004585">
    <property type="term" value="F:ornithine carbamoyltransferase activity"/>
    <property type="evidence" value="ECO:0007669"/>
    <property type="project" value="UniProtKB-UniRule"/>
</dbReference>
<dbReference type="InterPro" id="IPR024904">
    <property type="entry name" value="OTCase_ArgI"/>
</dbReference>
<evidence type="ECO:0000256" key="4">
    <source>
        <dbReference type="ARBA" id="ARBA00048772"/>
    </source>
</evidence>
<protein>
    <recommendedName>
        <fullName evidence="2 5">Ornithine carbamoyltransferase</fullName>
        <shortName evidence="5">OTCase</shortName>
        <ecNumber evidence="2 5">2.1.3.3</ecNumber>
    </recommendedName>
</protein>
<keyword evidence="5" id="KW-0963">Cytoplasm</keyword>
<dbReference type="PRINTS" id="PR00100">
    <property type="entry name" value="AOTCASE"/>
</dbReference>
<feature type="binding site" evidence="5">
    <location>
        <position position="293"/>
    </location>
    <ligand>
        <name>carbamoyl phosphate</name>
        <dbReference type="ChEBI" id="CHEBI:58228"/>
    </ligand>
</feature>
<feature type="binding site" evidence="5">
    <location>
        <begin position="126"/>
        <end position="129"/>
    </location>
    <ligand>
        <name>carbamoyl phosphate</name>
        <dbReference type="ChEBI" id="CHEBI:58228"/>
    </ligand>
</feature>
<dbReference type="InterPro" id="IPR006130">
    <property type="entry name" value="Asp/Orn_carbamoylTrfase"/>
</dbReference>
<evidence type="ECO:0000256" key="2">
    <source>
        <dbReference type="ARBA" id="ARBA00013007"/>
    </source>
</evidence>
<evidence type="ECO:0000256" key="3">
    <source>
        <dbReference type="ARBA" id="ARBA00022679"/>
    </source>
</evidence>
<evidence type="ECO:0000256" key="5">
    <source>
        <dbReference type="HAMAP-Rule" id="MF_01109"/>
    </source>
</evidence>
<dbReference type="Pfam" id="PF00185">
    <property type="entry name" value="OTCace"/>
    <property type="match status" value="1"/>
</dbReference>
<evidence type="ECO:0000313" key="8">
    <source>
        <dbReference type="EMBL" id="HIH08992.1"/>
    </source>
</evidence>
<dbReference type="GO" id="GO:0016597">
    <property type="term" value="F:amino acid binding"/>
    <property type="evidence" value="ECO:0007669"/>
    <property type="project" value="InterPro"/>
</dbReference>
<feature type="binding site" evidence="5">
    <location>
        <position position="224"/>
    </location>
    <ligand>
        <name>L-ornithine</name>
        <dbReference type="ChEBI" id="CHEBI:46911"/>
    </ligand>
</feature>
<feature type="binding site" evidence="5">
    <location>
        <position position="99"/>
    </location>
    <ligand>
        <name>carbamoyl phosphate</name>
        <dbReference type="ChEBI" id="CHEBI:58228"/>
    </ligand>
</feature>
<proteinExistence type="inferred from homology"/>
<sequence length="306" mass="34388">MHFLSITDLKAKEIMELVKKGIEAKKRPSKYDNALKNKNLLILFEMPSLRTRLSFEVAMNQMGGHAVYYSISESTIGKKESIADFARVVSRYCDALTARIHSQKTLEKIAENSSIPVINALTSFEHPCQVLADFMTIYEKKRKLEGLKLAFVGDGNNNVTHSLLYGASLIGMDISVACPAGKTFSPQEKVVKEARAFAKRSGSKIEILRNPAQAVKGADAVYTDTWMSYRIPAKEKKNRLKAFRPFQVNKKLMGKAKKNALFMHCLPASRGYEITDEVIDSRQSVVLDEAENRLHVQKALLFKLIK</sequence>
<dbReference type="SUPFAM" id="SSF53671">
    <property type="entry name" value="Aspartate/ornithine carbamoyltransferase"/>
    <property type="match status" value="1"/>
</dbReference>
<reference evidence="9" key="3">
    <citation type="submission" date="2021-05" db="EMBL/GenBank/DDBJ databases">
        <title>Protein family content uncovers lineage relationships and bacterial pathway maintenance mechanisms in DPANN archaea.</title>
        <authorList>
            <person name="Castelle C.J."/>
            <person name="Meheust R."/>
            <person name="Jaffe A.L."/>
            <person name="Seitz K."/>
            <person name="Gong X."/>
            <person name="Baker B.J."/>
            <person name="Banfield J.F."/>
        </authorList>
    </citation>
    <scope>NUCLEOTIDE SEQUENCE</scope>
    <source>
        <strain evidence="9">RIFCSPHIGHO2_01_FULL_GW2011_AR10_43_9</strain>
    </source>
</reference>
<dbReference type="Pfam" id="PF02729">
    <property type="entry name" value="OTCace_N"/>
    <property type="match status" value="1"/>
</dbReference>